<dbReference type="EMBL" id="BAAAYV010000002">
    <property type="protein sequence ID" value="GAA3647025.1"/>
    <property type="molecule type" value="Genomic_DNA"/>
</dbReference>
<dbReference type="RefSeq" id="WP_221857506.1">
    <property type="nucleotide sequence ID" value="NZ_BAAAYV010000002.1"/>
</dbReference>
<comment type="caution">
    <text evidence="2">The sequence shown here is derived from an EMBL/GenBank/DDBJ whole genome shotgun (WGS) entry which is preliminary data.</text>
</comment>
<dbReference type="InterPro" id="IPR000182">
    <property type="entry name" value="GNAT_dom"/>
</dbReference>
<dbReference type="PANTHER" id="PTHR43792:SF1">
    <property type="entry name" value="N-ACETYLTRANSFERASE DOMAIN-CONTAINING PROTEIN"/>
    <property type="match status" value="1"/>
</dbReference>
<dbReference type="PANTHER" id="PTHR43792">
    <property type="entry name" value="GNAT FAMILY, PUTATIVE (AFU_ORTHOLOGUE AFUA_3G00765)-RELATED-RELATED"/>
    <property type="match status" value="1"/>
</dbReference>
<dbReference type="Gene3D" id="3.40.630.30">
    <property type="match status" value="1"/>
</dbReference>
<name>A0ABP7B3S6_9MICO</name>
<dbReference type="PROSITE" id="PS51186">
    <property type="entry name" value="GNAT"/>
    <property type="match status" value="1"/>
</dbReference>
<feature type="domain" description="N-acetyltransferase" evidence="1">
    <location>
        <begin position="16"/>
        <end position="175"/>
    </location>
</feature>
<accession>A0ABP7B3S6</accession>
<proteinExistence type="predicted"/>
<protein>
    <recommendedName>
        <fullName evidence="1">N-acetyltransferase domain-containing protein</fullName>
    </recommendedName>
</protein>
<keyword evidence="3" id="KW-1185">Reference proteome</keyword>
<evidence type="ECO:0000313" key="3">
    <source>
        <dbReference type="Proteomes" id="UP001410795"/>
    </source>
</evidence>
<sequence>MRGAHAATDPVVLGDLVLTPVDVGDLPETHRLHADPAVWTHLPSGRHTSLARTREMIEHYIADWDHGLGYWTARLRDTGAYVGIGGCRVREDAAWNVYYRLDPAFQGRGFATRIARAGAERAAAVRPELPVSAILLEHNLASKAVAERLGLRLVWRGPDDGNPDPGAVRLIYTDRDVTPAQLVVLRG</sequence>
<gene>
    <name evidence="2" type="ORF">GCM10022202_02940</name>
</gene>
<dbReference type="InterPro" id="IPR051531">
    <property type="entry name" value="N-acetyltransferase"/>
</dbReference>
<dbReference type="Proteomes" id="UP001410795">
    <property type="component" value="Unassembled WGS sequence"/>
</dbReference>
<dbReference type="Pfam" id="PF13302">
    <property type="entry name" value="Acetyltransf_3"/>
    <property type="match status" value="1"/>
</dbReference>
<dbReference type="InterPro" id="IPR016181">
    <property type="entry name" value="Acyl_CoA_acyltransferase"/>
</dbReference>
<organism evidence="2 3">
    <name type="scientific">Microbacterium marinilacus</name>
    <dbReference type="NCBI Taxonomy" id="415209"/>
    <lineage>
        <taxon>Bacteria</taxon>
        <taxon>Bacillati</taxon>
        <taxon>Actinomycetota</taxon>
        <taxon>Actinomycetes</taxon>
        <taxon>Micrococcales</taxon>
        <taxon>Microbacteriaceae</taxon>
        <taxon>Microbacterium</taxon>
    </lineage>
</organism>
<reference evidence="3" key="1">
    <citation type="journal article" date="2019" name="Int. J. Syst. Evol. Microbiol.">
        <title>The Global Catalogue of Microorganisms (GCM) 10K type strain sequencing project: providing services to taxonomists for standard genome sequencing and annotation.</title>
        <authorList>
            <consortium name="The Broad Institute Genomics Platform"/>
            <consortium name="The Broad Institute Genome Sequencing Center for Infectious Disease"/>
            <person name="Wu L."/>
            <person name="Ma J."/>
        </authorList>
    </citation>
    <scope>NUCLEOTIDE SEQUENCE [LARGE SCALE GENOMIC DNA]</scope>
    <source>
        <strain evidence="3">JCM 16546</strain>
    </source>
</reference>
<dbReference type="SUPFAM" id="SSF55729">
    <property type="entry name" value="Acyl-CoA N-acyltransferases (Nat)"/>
    <property type="match status" value="1"/>
</dbReference>
<evidence type="ECO:0000259" key="1">
    <source>
        <dbReference type="PROSITE" id="PS51186"/>
    </source>
</evidence>
<evidence type="ECO:0000313" key="2">
    <source>
        <dbReference type="EMBL" id="GAA3647025.1"/>
    </source>
</evidence>